<feature type="transmembrane region" description="Helical" evidence="1">
    <location>
        <begin position="550"/>
        <end position="570"/>
    </location>
</feature>
<feature type="transmembrane region" description="Helical" evidence="1">
    <location>
        <begin position="242"/>
        <end position="263"/>
    </location>
</feature>
<keyword evidence="1" id="KW-0472">Membrane</keyword>
<reference evidence="2 3" key="1">
    <citation type="submission" date="2019-07" db="EMBL/GenBank/DDBJ databases">
        <title>New species of Amycolatopsis and Streptomyces.</title>
        <authorList>
            <person name="Duangmal K."/>
            <person name="Teo W.F.A."/>
            <person name="Lipun K."/>
        </authorList>
    </citation>
    <scope>NUCLEOTIDE SEQUENCE [LARGE SCALE GENOMIC DNA]</scope>
    <source>
        <strain evidence="2 3">JCM 30562</strain>
    </source>
</reference>
<protein>
    <submittedName>
        <fullName evidence="2">Uncharacterized protein</fullName>
    </submittedName>
</protein>
<feature type="transmembrane region" description="Helical" evidence="1">
    <location>
        <begin position="319"/>
        <end position="339"/>
    </location>
</feature>
<feature type="transmembrane region" description="Helical" evidence="1">
    <location>
        <begin position="89"/>
        <end position="107"/>
    </location>
</feature>
<gene>
    <name evidence="2" type="ORF">FNH06_32965</name>
</gene>
<name>A0A557ZYH9_9PSEU</name>
<keyword evidence="3" id="KW-1185">Reference proteome</keyword>
<dbReference type="Proteomes" id="UP000318578">
    <property type="component" value="Unassembled WGS sequence"/>
</dbReference>
<comment type="caution">
    <text evidence="2">The sequence shown here is derived from an EMBL/GenBank/DDBJ whole genome shotgun (WGS) entry which is preliminary data.</text>
</comment>
<sequence length="585" mass="57967">MTRTRWTVADRLSRTDPRSPDALDVPSATTLLAALVLGTLAALLLALGAVLPVVTGAARGYASAPLLIVLAVAPMVLAGAFVLRGRQAAAVGVLAGVAALAPGRAVFDLQFLADPSAVSRPELYRPLEFALPGPGAGLWLLLAGHALTIAAGVVAVRAIGSRPEPGSVGRGLLPIGLVAAGVAAIGVMMAPFSGDDAFMPVGSAFERPALVLTGCLLLAFALPAAAGLAISSGTGGLSTGGLLGLGLAAATVALPELVSGLAVTGIGLSAGPVVVLVGALGFVVVAFLPQESTPAEVADDEAGEASLPGSPRLRMTTGALGLVTMLAAIAGTFTEQVVVPGDLPGPESPSRWLLLVAGLLVGLLGAAMFVPGLAPTVRPVLSVAWAGVPLAATAVLTIAITATELDAGLSPGQGVLWTSVAVAAAVATACFSVVAGMVERDDSEEISDVAPGPNMITPLVAGGILAIGGFGTPSIVAPDYVEPALWSNFGTPSWGLLLALLTVLGACFLAPRSRPARATALLAGATCLAALRLLELPLTGNQIPGAHAGVGWWLALGCVVALAIATVLAPRGTIHTPKTRSGSIR</sequence>
<feature type="transmembrane region" description="Helical" evidence="1">
    <location>
        <begin position="493"/>
        <end position="511"/>
    </location>
</feature>
<dbReference type="RefSeq" id="WP_144643833.1">
    <property type="nucleotide sequence ID" value="NZ_BNAX01000022.1"/>
</dbReference>
<dbReference type="EMBL" id="VJZA01000088">
    <property type="protein sequence ID" value="TVT17066.1"/>
    <property type="molecule type" value="Genomic_DNA"/>
</dbReference>
<dbReference type="AlphaFoldDB" id="A0A557ZYH9"/>
<organism evidence="2 3">
    <name type="scientific">Amycolatopsis acidiphila</name>
    <dbReference type="NCBI Taxonomy" id="715473"/>
    <lineage>
        <taxon>Bacteria</taxon>
        <taxon>Bacillati</taxon>
        <taxon>Actinomycetota</taxon>
        <taxon>Actinomycetes</taxon>
        <taxon>Pseudonocardiales</taxon>
        <taxon>Pseudonocardiaceae</taxon>
        <taxon>Amycolatopsis</taxon>
    </lineage>
</organism>
<accession>A0A557ZYH9</accession>
<feature type="transmembrane region" description="Helical" evidence="1">
    <location>
        <begin position="269"/>
        <end position="288"/>
    </location>
</feature>
<feature type="transmembrane region" description="Helical" evidence="1">
    <location>
        <begin position="136"/>
        <end position="159"/>
    </location>
</feature>
<feature type="transmembrane region" description="Helical" evidence="1">
    <location>
        <begin position="210"/>
        <end position="230"/>
    </location>
</feature>
<feature type="transmembrane region" description="Helical" evidence="1">
    <location>
        <begin position="31"/>
        <end position="54"/>
    </location>
</feature>
<feature type="transmembrane region" description="Helical" evidence="1">
    <location>
        <begin position="60"/>
        <end position="82"/>
    </location>
</feature>
<dbReference type="OrthoDB" id="3638762at2"/>
<feature type="transmembrane region" description="Helical" evidence="1">
    <location>
        <begin position="459"/>
        <end position="481"/>
    </location>
</feature>
<feature type="transmembrane region" description="Helical" evidence="1">
    <location>
        <begin position="414"/>
        <end position="438"/>
    </location>
</feature>
<feature type="transmembrane region" description="Helical" evidence="1">
    <location>
        <begin position="171"/>
        <end position="190"/>
    </location>
</feature>
<evidence type="ECO:0000313" key="2">
    <source>
        <dbReference type="EMBL" id="TVT17066.1"/>
    </source>
</evidence>
<proteinExistence type="predicted"/>
<evidence type="ECO:0000256" key="1">
    <source>
        <dbReference type="SAM" id="Phobius"/>
    </source>
</evidence>
<feature type="transmembrane region" description="Helical" evidence="1">
    <location>
        <begin position="518"/>
        <end position="538"/>
    </location>
</feature>
<keyword evidence="1" id="KW-0812">Transmembrane</keyword>
<feature type="transmembrane region" description="Helical" evidence="1">
    <location>
        <begin position="351"/>
        <end position="373"/>
    </location>
</feature>
<evidence type="ECO:0000313" key="3">
    <source>
        <dbReference type="Proteomes" id="UP000318578"/>
    </source>
</evidence>
<keyword evidence="1" id="KW-1133">Transmembrane helix</keyword>
<feature type="transmembrane region" description="Helical" evidence="1">
    <location>
        <begin position="380"/>
        <end position="402"/>
    </location>
</feature>